<dbReference type="InterPro" id="IPR005119">
    <property type="entry name" value="LysR_subst-bd"/>
</dbReference>
<dbReference type="GO" id="GO:0006351">
    <property type="term" value="P:DNA-templated transcription"/>
    <property type="evidence" value="ECO:0007669"/>
    <property type="project" value="TreeGrafter"/>
</dbReference>
<dbReference type="InterPro" id="IPR058163">
    <property type="entry name" value="LysR-type_TF_proteobact-type"/>
</dbReference>
<keyword evidence="4" id="KW-0804">Transcription</keyword>
<dbReference type="InterPro" id="IPR036390">
    <property type="entry name" value="WH_DNA-bd_sf"/>
</dbReference>
<dbReference type="HOGENOM" id="CLU_039613_16_1_6"/>
<protein>
    <submittedName>
        <fullName evidence="6">Transcriptional regulator, LysR family protein</fullName>
    </submittedName>
</protein>
<dbReference type="EMBL" id="AAOE01000004">
    <property type="protein sequence ID" value="EAR10431.1"/>
    <property type="molecule type" value="Genomic_DNA"/>
</dbReference>
<dbReference type="PROSITE" id="PS50931">
    <property type="entry name" value="HTH_LYSR"/>
    <property type="match status" value="1"/>
</dbReference>
<dbReference type="RefSeq" id="WP_008046655.1">
    <property type="nucleotide sequence ID" value="NZ_CH724153.1"/>
</dbReference>
<sequence length="295" mass="32904">MDRDVWSNLIIFAEVSRQGSFTKASNELGISPSAISHIIRKLEMKLDTRLLHRSTRSLSLTEQGARLLEKLDPSIHSLEETIDGFQDSKEEVSGRIKITSHRVGAEQGIFPKLAAFKTRYPEVSVELDINDGLIDFIAAGFDAGIRRGESLAQDMIAVPLDYDDQLIFVASSEYLQKYGAPQLPEDLTQHQTISFRYVTSGRLFPWPLSHAGETSTYVPSSKLVLNDTGLLVKAVLDGFGIGCVTQQQVVDYLKSGALIEVLSDYRTSIARNYLYFSGRRHVPTALRAFVDFMKV</sequence>
<dbReference type="Pfam" id="PF03466">
    <property type="entry name" value="LysR_substrate"/>
    <property type="match status" value="1"/>
</dbReference>
<dbReference type="SUPFAM" id="SSF53850">
    <property type="entry name" value="Periplasmic binding protein-like II"/>
    <property type="match status" value="1"/>
</dbReference>
<dbReference type="GO" id="GO:0003700">
    <property type="term" value="F:DNA-binding transcription factor activity"/>
    <property type="evidence" value="ECO:0007669"/>
    <property type="project" value="InterPro"/>
</dbReference>
<evidence type="ECO:0000256" key="4">
    <source>
        <dbReference type="ARBA" id="ARBA00023163"/>
    </source>
</evidence>
<dbReference type="SUPFAM" id="SSF46785">
    <property type="entry name" value="Winged helix' DNA-binding domain"/>
    <property type="match status" value="1"/>
</dbReference>
<comment type="similarity">
    <text evidence="1">Belongs to the LysR transcriptional regulatory family.</text>
</comment>
<evidence type="ECO:0000256" key="3">
    <source>
        <dbReference type="ARBA" id="ARBA00023125"/>
    </source>
</evidence>
<evidence type="ECO:0000256" key="1">
    <source>
        <dbReference type="ARBA" id="ARBA00009437"/>
    </source>
</evidence>
<evidence type="ECO:0000259" key="5">
    <source>
        <dbReference type="PROSITE" id="PS50931"/>
    </source>
</evidence>
<dbReference type="PANTHER" id="PTHR30537:SF1">
    <property type="entry name" value="HTH-TYPE TRANSCRIPTIONAL REGULATOR PGRR"/>
    <property type="match status" value="1"/>
</dbReference>
<keyword evidence="3" id="KW-0238">DNA-binding</keyword>
<dbReference type="InterPro" id="IPR036388">
    <property type="entry name" value="WH-like_DNA-bd_sf"/>
</dbReference>
<reference evidence="6 7" key="1">
    <citation type="submission" date="2006-02" db="EMBL/GenBank/DDBJ databases">
        <authorList>
            <person name="Pinhassi J."/>
            <person name="Pedros-Alio C."/>
            <person name="Ferriera S."/>
            <person name="Johnson J."/>
            <person name="Kravitz S."/>
            <person name="Halpern A."/>
            <person name="Remington K."/>
            <person name="Beeson K."/>
            <person name="Tran B."/>
            <person name="Rogers Y.-H."/>
            <person name="Friedman R."/>
            <person name="Venter J.C."/>
        </authorList>
    </citation>
    <scope>NUCLEOTIDE SEQUENCE [LARGE SCALE GENOMIC DNA]</scope>
    <source>
        <strain evidence="6 7">MED297</strain>
    </source>
</reference>
<evidence type="ECO:0000256" key="2">
    <source>
        <dbReference type="ARBA" id="ARBA00023015"/>
    </source>
</evidence>
<dbReference type="STRING" id="314283.MED297_01380"/>
<comment type="caution">
    <text evidence="6">The sequence shown here is derived from an EMBL/GenBank/DDBJ whole genome shotgun (WGS) entry which is preliminary data.</text>
</comment>
<dbReference type="Proteomes" id="UP000005953">
    <property type="component" value="Unassembled WGS sequence"/>
</dbReference>
<name>A4BBU6_9GAMM</name>
<dbReference type="Pfam" id="PF00126">
    <property type="entry name" value="HTH_1"/>
    <property type="match status" value="1"/>
</dbReference>
<feature type="domain" description="HTH lysR-type" evidence="5">
    <location>
        <begin position="1"/>
        <end position="61"/>
    </location>
</feature>
<dbReference type="AlphaFoldDB" id="A4BBU6"/>
<dbReference type="GO" id="GO:0043565">
    <property type="term" value="F:sequence-specific DNA binding"/>
    <property type="evidence" value="ECO:0007669"/>
    <property type="project" value="TreeGrafter"/>
</dbReference>
<dbReference type="FunFam" id="1.10.10.10:FF:000001">
    <property type="entry name" value="LysR family transcriptional regulator"/>
    <property type="match status" value="1"/>
</dbReference>
<dbReference type="InterPro" id="IPR000847">
    <property type="entry name" value="LysR_HTH_N"/>
</dbReference>
<organism evidence="6 7">
    <name type="scientific">Reinekea blandensis MED297</name>
    <dbReference type="NCBI Taxonomy" id="314283"/>
    <lineage>
        <taxon>Bacteria</taxon>
        <taxon>Pseudomonadati</taxon>
        <taxon>Pseudomonadota</taxon>
        <taxon>Gammaproteobacteria</taxon>
        <taxon>Oceanospirillales</taxon>
        <taxon>Saccharospirillaceae</taxon>
        <taxon>Reinekea</taxon>
    </lineage>
</organism>
<evidence type="ECO:0000313" key="6">
    <source>
        <dbReference type="EMBL" id="EAR10431.1"/>
    </source>
</evidence>
<keyword evidence="2" id="KW-0805">Transcription regulation</keyword>
<gene>
    <name evidence="6" type="ORF">MED297_01380</name>
</gene>
<proteinExistence type="inferred from homology"/>
<keyword evidence="7" id="KW-1185">Reference proteome</keyword>
<evidence type="ECO:0000313" key="7">
    <source>
        <dbReference type="Proteomes" id="UP000005953"/>
    </source>
</evidence>
<dbReference type="PANTHER" id="PTHR30537">
    <property type="entry name" value="HTH-TYPE TRANSCRIPTIONAL REGULATOR"/>
    <property type="match status" value="1"/>
</dbReference>
<accession>A4BBU6</accession>
<dbReference type="Gene3D" id="1.10.10.10">
    <property type="entry name" value="Winged helix-like DNA-binding domain superfamily/Winged helix DNA-binding domain"/>
    <property type="match status" value="1"/>
</dbReference>
<dbReference type="Gene3D" id="3.40.190.290">
    <property type="match status" value="1"/>
</dbReference>
<dbReference type="OrthoDB" id="9815676at2"/>